<dbReference type="Proteomes" id="UP000085678">
    <property type="component" value="Unplaced"/>
</dbReference>
<evidence type="ECO:0000256" key="3">
    <source>
        <dbReference type="ARBA" id="ARBA00004496"/>
    </source>
</evidence>
<dbReference type="SUPFAM" id="SSF56091">
    <property type="entry name" value="DNA ligase/mRNA capping enzyme, catalytic domain"/>
    <property type="match status" value="1"/>
</dbReference>
<evidence type="ECO:0000313" key="15">
    <source>
        <dbReference type="RefSeq" id="XP_013396010.1"/>
    </source>
</evidence>
<dbReference type="GO" id="GO:0061015">
    <property type="term" value="P:snRNA import into nucleus"/>
    <property type="evidence" value="ECO:0007669"/>
    <property type="project" value="InterPro"/>
</dbReference>
<evidence type="ECO:0000256" key="1">
    <source>
        <dbReference type="ARBA" id="ARBA00003975"/>
    </source>
</evidence>
<keyword evidence="8" id="KW-0694">RNA-binding</keyword>
<name>A0A1S3IDS9_LINAN</name>
<comment type="function">
    <text evidence="1">Functions as an U snRNP-specific nuclear import adapter. Involved in the trimethylguanosine (m3G)-cap-dependent nuclear import of U snRNPs. Binds specifically to the terminal m3G-cap U snRNAs.</text>
</comment>
<evidence type="ECO:0000256" key="6">
    <source>
        <dbReference type="ARBA" id="ARBA00022448"/>
    </source>
</evidence>
<dbReference type="GO" id="GO:0061608">
    <property type="term" value="F:nuclear import signal receptor activity"/>
    <property type="evidence" value="ECO:0007669"/>
    <property type="project" value="InterPro"/>
</dbReference>
<dbReference type="Pfam" id="PF21974">
    <property type="entry name" value="SPN1_m3Gcap_bd"/>
    <property type="match status" value="1"/>
</dbReference>
<keyword evidence="9" id="KW-0539">Nucleus</keyword>
<dbReference type="CDD" id="cd09232">
    <property type="entry name" value="Snurportin-1_C"/>
    <property type="match status" value="1"/>
</dbReference>
<dbReference type="OMA" id="ENWIMVP"/>
<dbReference type="PROSITE" id="PS51214">
    <property type="entry name" value="IBB"/>
    <property type="match status" value="1"/>
</dbReference>
<dbReference type="InterPro" id="IPR017336">
    <property type="entry name" value="Snurportin-1"/>
</dbReference>
<dbReference type="InterPro" id="IPR047857">
    <property type="entry name" value="Snurportin1_C"/>
</dbReference>
<dbReference type="InterPro" id="IPR024721">
    <property type="entry name" value="Snurportin-1_N"/>
</dbReference>
<evidence type="ECO:0000256" key="8">
    <source>
        <dbReference type="ARBA" id="ARBA00022884"/>
    </source>
</evidence>
<dbReference type="AlphaFoldDB" id="A0A1S3IDS9"/>
<dbReference type="PANTHER" id="PTHR13403">
    <property type="entry name" value="SNURPORTIN1 RNUT1 PROTEIN RNA, U TRANSPORTER 1"/>
    <property type="match status" value="1"/>
</dbReference>
<evidence type="ECO:0000256" key="2">
    <source>
        <dbReference type="ARBA" id="ARBA00004123"/>
    </source>
</evidence>
<dbReference type="Pfam" id="PF11538">
    <property type="entry name" value="Snurportin1"/>
    <property type="match status" value="1"/>
</dbReference>
<feature type="compositionally biased region" description="Basic and acidic residues" evidence="12">
    <location>
        <begin position="384"/>
        <end position="395"/>
    </location>
</feature>
<comment type="similarity">
    <text evidence="4">Belongs to the snurportin family.</text>
</comment>
<sequence>MEDLVASLAGSFSVTSEPNSTAAPHPRFSQYKVKGNVLDQAERRKRMLDAQKKQRFDYLSYLRNVAEDDWTEDDNEMYGEEEVADQGFEEMDCEVVFKKPGRRYKNQLMLSEWMVEVPEDFEKEWILVNCPVGKRSLVVASMGNTRAYTRSGYCAMSGFPSTLPGGNRKQLGRNENKYTVLDCIYSEVQKTFYILDIMCWAGYPVMESETEFRFFWLNEKVKENPEVTQISKLNSYCFLPLPYHSCDKETISRVISSNLTFELDGLLFYHKRTSYTFGTTPLCLWLKGYMLPEILGIQVPAFYMQTKPSSYSTFSDHILKVKADKDRHEKDKEKALLSNTGHLEGDNKKKKSQRAKQKHQEMEIENVGNMEGERGQGDNTGIDLVKKDGIEVDHT</sequence>
<feature type="compositionally biased region" description="Basic residues" evidence="12">
    <location>
        <begin position="348"/>
        <end position="357"/>
    </location>
</feature>
<evidence type="ECO:0000256" key="11">
    <source>
        <dbReference type="PROSITE-ProRule" id="PRU00561"/>
    </source>
</evidence>
<evidence type="ECO:0000256" key="4">
    <source>
        <dbReference type="ARBA" id="ARBA00007540"/>
    </source>
</evidence>
<dbReference type="GO" id="GO:0006606">
    <property type="term" value="P:protein import into nucleus"/>
    <property type="evidence" value="ECO:0007669"/>
    <property type="project" value="InterPro"/>
</dbReference>
<dbReference type="InterPro" id="IPR002652">
    <property type="entry name" value="Importin-a_IBB"/>
</dbReference>
<gene>
    <name evidence="15" type="primary">LOC106163081</name>
</gene>
<dbReference type="GO" id="GO:0003723">
    <property type="term" value="F:RNA binding"/>
    <property type="evidence" value="ECO:0007669"/>
    <property type="project" value="UniProtKB-KW"/>
</dbReference>
<evidence type="ECO:0000259" key="13">
    <source>
        <dbReference type="PROSITE" id="PS51214"/>
    </source>
</evidence>
<comment type="subcellular location">
    <subcellularLocation>
        <location evidence="3">Cytoplasm</location>
    </subcellularLocation>
    <subcellularLocation>
        <location evidence="2">Nucleus</location>
    </subcellularLocation>
</comment>
<dbReference type="PANTHER" id="PTHR13403:SF6">
    <property type="entry name" value="SNURPORTIN-1"/>
    <property type="match status" value="1"/>
</dbReference>
<keyword evidence="6 11" id="KW-0813">Transport</keyword>
<keyword evidence="7" id="KW-0963">Cytoplasm</keyword>
<dbReference type="STRING" id="7574.A0A1S3IDS9"/>
<dbReference type="KEGG" id="lak:106163081"/>
<dbReference type="InParanoid" id="A0A1S3IDS9"/>
<dbReference type="GO" id="GO:0005634">
    <property type="term" value="C:nucleus"/>
    <property type="evidence" value="ECO:0007669"/>
    <property type="project" value="UniProtKB-SubCell"/>
</dbReference>
<dbReference type="GeneID" id="106163081"/>
<evidence type="ECO:0000256" key="12">
    <source>
        <dbReference type="SAM" id="MobiDB-lite"/>
    </source>
</evidence>
<dbReference type="Gene3D" id="3.30.470.30">
    <property type="entry name" value="DNA ligase/mRNA capping enzyme"/>
    <property type="match status" value="1"/>
</dbReference>
<organism evidence="14 15">
    <name type="scientific">Lingula anatina</name>
    <name type="common">Brachiopod</name>
    <name type="synonym">Lingula unguis</name>
    <dbReference type="NCBI Taxonomy" id="7574"/>
    <lineage>
        <taxon>Eukaryota</taxon>
        <taxon>Metazoa</taxon>
        <taxon>Spiralia</taxon>
        <taxon>Lophotrochozoa</taxon>
        <taxon>Brachiopoda</taxon>
        <taxon>Linguliformea</taxon>
        <taxon>Lingulata</taxon>
        <taxon>Lingulida</taxon>
        <taxon>Linguloidea</taxon>
        <taxon>Lingulidae</taxon>
        <taxon>Lingula</taxon>
    </lineage>
</organism>
<evidence type="ECO:0000256" key="9">
    <source>
        <dbReference type="ARBA" id="ARBA00023242"/>
    </source>
</evidence>
<protein>
    <recommendedName>
        <fullName evidence="5">Snurportin-1</fullName>
    </recommendedName>
    <alternativeName>
        <fullName evidence="10">RNA U transporter 1</fullName>
    </alternativeName>
</protein>
<feature type="region of interest" description="Disordered" evidence="12">
    <location>
        <begin position="325"/>
        <end position="395"/>
    </location>
</feature>
<evidence type="ECO:0000313" key="14">
    <source>
        <dbReference type="Proteomes" id="UP000085678"/>
    </source>
</evidence>
<proteinExistence type="inferred from homology"/>
<dbReference type="OrthoDB" id="10003593at2759"/>
<accession>A0A1S3IDS9</accession>
<evidence type="ECO:0000256" key="5">
    <source>
        <dbReference type="ARBA" id="ARBA00016034"/>
    </source>
</evidence>
<reference evidence="15" key="1">
    <citation type="submission" date="2025-08" db="UniProtKB">
        <authorList>
            <consortium name="RefSeq"/>
        </authorList>
    </citation>
    <scope>IDENTIFICATION</scope>
    <source>
        <tissue evidence="15">Gonads</tissue>
    </source>
</reference>
<evidence type="ECO:0000256" key="7">
    <source>
        <dbReference type="ARBA" id="ARBA00022490"/>
    </source>
</evidence>
<dbReference type="FunCoup" id="A0A1S3IDS9">
    <property type="interactions" value="1075"/>
</dbReference>
<dbReference type="RefSeq" id="XP_013396010.1">
    <property type="nucleotide sequence ID" value="XM_013540556.2"/>
</dbReference>
<keyword evidence="14" id="KW-1185">Reference proteome</keyword>
<feature type="domain" description="IBB" evidence="13">
    <location>
        <begin position="11"/>
        <end position="72"/>
    </location>
</feature>
<feature type="compositionally biased region" description="Basic and acidic residues" evidence="12">
    <location>
        <begin position="325"/>
        <end position="335"/>
    </location>
</feature>
<dbReference type="GO" id="GO:0005737">
    <property type="term" value="C:cytoplasm"/>
    <property type="evidence" value="ECO:0007669"/>
    <property type="project" value="UniProtKB-SubCell"/>
</dbReference>
<evidence type="ECO:0000256" key="10">
    <source>
        <dbReference type="ARBA" id="ARBA00031454"/>
    </source>
</evidence>